<name>A0A846N0F6_9PROT</name>
<dbReference type="Pfam" id="PF00263">
    <property type="entry name" value="Secretin"/>
    <property type="match status" value="1"/>
</dbReference>
<evidence type="ECO:0000256" key="3">
    <source>
        <dbReference type="ARBA" id="ARBA00022448"/>
    </source>
</evidence>
<keyword evidence="9" id="KW-0998">Cell outer membrane</keyword>
<dbReference type="PRINTS" id="PR01032">
    <property type="entry name" value="PHAGEIV"/>
</dbReference>
<evidence type="ECO:0000256" key="11">
    <source>
        <dbReference type="SAM" id="MobiDB-lite"/>
    </source>
</evidence>
<dbReference type="GO" id="GO:0015628">
    <property type="term" value="P:protein secretion by the type II secretion system"/>
    <property type="evidence" value="ECO:0007669"/>
    <property type="project" value="InterPro"/>
</dbReference>
<keyword evidence="3 10" id="KW-0813">Transport</keyword>
<dbReference type="InterPro" id="IPR013356">
    <property type="entry name" value="T2SS_GspD"/>
</dbReference>
<keyword evidence="8" id="KW-0472">Membrane</keyword>
<evidence type="ECO:0000256" key="9">
    <source>
        <dbReference type="ARBA" id="ARBA00023237"/>
    </source>
</evidence>
<organism evidence="15 16">
    <name type="scientific">Rhizomicrobium palustre</name>
    <dbReference type="NCBI Taxonomy" id="189966"/>
    <lineage>
        <taxon>Bacteria</taxon>
        <taxon>Pseudomonadati</taxon>
        <taxon>Pseudomonadota</taxon>
        <taxon>Alphaproteobacteria</taxon>
        <taxon>Micropepsales</taxon>
        <taxon>Micropepsaceae</taxon>
        <taxon>Rhizomicrobium</taxon>
    </lineage>
</organism>
<evidence type="ECO:0000256" key="7">
    <source>
        <dbReference type="ARBA" id="ARBA00022927"/>
    </source>
</evidence>
<evidence type="ECO:0000313" key="15">
    <source>
        <dbReference type="EMBL" id="NIK88979.1"/>
    </source>
</evidence>
<comment type="caution">
    <text evidence="15">The sequence shown here is derived from an EMBL/GenBank/DDBJ whole genome shotgun (WGS) entry which is preliminary data.</text>
</comment>
<evidence type="ECO:0000256" key="2">
    <source>
        <dbReference type="ARBA" id="ARBA00006980"/>
    </source>
</evidence>
<feature type="region of interest" description="Disordered" evidence="11">
    <location>
        <begin position="316"/>
        <end position="341"/>
    </location>
</feature>
<evidence type="ECO:0000256" key="5">
    <source>
        <dbReference type="ARBA" id="ARBA00022692"/>
    </source>
</evidence>
<protein>
    <submittedName>
        <fullName evidence="15">General secretion pathway protein D</fullName>
    </submittedName>
</protein>
<dbReference type="GO" id="GO:0009279">
    <property type="term" value="C:cell outer membrane"/>
    <property type="evidence" value="ECO:0007669"/>
    <property type="project" value="UniProtKB-SubCell"/>
</dbReference>
<dbReference type="PANTHER" id="PTHR30332:SF25">
    <property type="entry name" value="SECRETIN XPSD"/>
    <property type="match status" value="1"/>
</dbReference>
<keyword evidence="16" id="KW-1185">Reference proteome</keyword>
<dbReference type="EMBL" id="JAASRM010000001">
    <property type="protein sequence ID" value="NIK88979.1"/>
    <property type="molecule type" value="Genomic_DNA"/>
</dbReference>
<dbReference type="PANTHER" id="PTHR30332">
    <property type="entry name" value="PROBABLE GENERAL SECRETION PATHWAY PROTEIN D"/>
    <property type="match status" value="1"/>
</dbReference>
<accession>A0A846N0F6</accession>
<comment type="similarity">
    <text evidence="2">Belongs to the bacterial secretin family. GSP D subfamily.</text>
</comment>
<comment type="subcellular location">
    <subcellularLocation>
        <location evidence="1 10">Cell outer membrane</location>
    </subcellularLocation>
</comment>
<dbReference type="GO" id="GO:0015627">
    <property type="term" value="C:type II protein secretion system complex"/>
    <property type="evidence" value="ECO:0007669"/>
    <property type="project" value="InterPro"/>
</dbReference>
<evidence type="ECO:0000259" key="12">
    <source>
        <dbReference type="Pfam" id="PF00263"/>
    </source>
</evidence>
<dbReference type="InterPro" id="IPR001775">
    <property type="entry name" value="GspD/PilQ"/>
</dbReference>
<feature type="domain" description="NolW-like" evidence="13">
    <location>
        <begin position="139"/>
        <end position="197"/>
    </location>
</feature>
<dbReference type="NCBIfam" id="TIGR02517">
    <property type="entry name" value="type_II_gspD"/>
    <property type="match status" value="1"/>
</dbReference>
<keyword evidence="6" id="KW-0732">Signal</keyword>
<dbReference type="InterPro" id="IPR004846">
    <property type="entry name" value="T2SS/T3SS_dom"/>
</dbReference>
<dbReference type="PRINTS" id="PR00811">
    <property type="entry name" value="BCTERIALGSPD"/>
</dbReference>
<evidence type="ECO:0000256" key="6">
    <source>
        <dbReference type="ARBA" id="ARBA00022729"/>
    </source>
</evidence>
<dbReference type="Pfam" id="PF03958">
    <property type="entry name" value="Secretin_N"/>
    <property type="match status" value="2"/>
</dbReference>
<evidence type="ECO:0000256" key="4">
    <source>
        <dbReference type="ARBA" id="ARBA00022452"/>
    </source>
</evidence>
<evidence type="ECO:0000259" key="14">
    <source>
        <dbReference type="Pfam" id="PF21305"/>
    </source>
</evidence>
<keyword evidence="4" id="KW-1134">Transmembrane beta strand</keyword>
<dbReference type="Gene3D" id="3.55.50.30">
    <property type="match status" value="1"/>
</dbReference>
<dbReference type="RefSeq" id="WP_167083106.1">
    <property type="nucleotide sequence ID" value="NZ_JAASRM010000001.1"/>
</dbReference>
<keyword evidence="7" id="KW-0653">Protein transport</keyword>
<dbReference type="InterPro" id="IPR049371">
    <property type="entry name" value="GspD-like_N0"/>
</dbReference>
<dbReference type="InterPro" id="IPR050810">
    <property type="entry name" value="Bact_Secretion_Sys_Channel"/>
</dbReference>
<dbReference type="AlphaFoldDB" id="A0A846N0F6"/>
<dbReference type="Proteomes" id="UP000570514">
    <property type="component" value="Unassembled WGS sequence"/>
</dbReference>
<gene>
    <name evidence="15" type="ORF">FHS83_002297</name>
</gene>
<evidence type="ECO:0000256" key="1">
    <source>
        <dbReference type="ARBA" id="ARBA00004442"/>
    </source>
</evidence>
<evidence type="ECO:0000256" key="10">
    <source>
        <dbReference type="RuleBase" id="RU004004"/>
    </source>
</evidence>
<feature type="compositionally biased region" description="Polar residues" evidence="11">
    <location>
        <begin position="321"/>
        <end position="334"/>
    </location>
</feature>
<dbReference type="Pfam" id="PF21305">
    <property type="entry name" value="type_II_gspD_N0"/>
    <property type="match status" value="1"/>
</dbReference>
<dbReference type="Gene3D" id="3.30.1370.120">
    <property type="match status" value="2"/>
</dbReference>
<dbReference type="InterPro" id="IPR038591">
    <property type="entry name" value="NolW-like_sf"/>
</dbReference>
<feature type="domain" description="Type II/III secretion system secretin-like" evidence="12">
    <location>
        <begin position="461"/>
        <end position="627"/>
    </location>
</feature>
<evidence type="ECO:0000259" key="13">
    <source>
        <dbReference type="Pfam" id="PF03958"/>
    </source>
</evidence>
<keyword evidence="5" id="KW-0812">Transmembrane</keyword>
<sequence length="656" mass="69738">MSAASRDDETEGLPTRSSMVRGSGILMDTSVAKRGVAKHSPSDVTLNFVSASVQDVAKAILGDLLGLTYTVDPSAQGSVTVETTSPVRRDQVLGILETSLQAAKLTLVQNGALYSIVPLSAAQHRGTLVDPGNSGYGSEAVPLRFVNAAELKKVIDPLVPENGLSLGDPSRNVMIVTGSANQRQTMRNLIRQFDVNWLKGMSFALLVPQWSDSQSVATQLKEILDADGMPTHGMVRIMPIRQGNGILVISGQASYLDQARKMVEMIDREAEGSQRRLFVYNVQNGRAADIASVLSAAFGGGSQAAGQTNLATAGTAGKNGSVPSAKNEFSSGSGNDVLGTNKRTADAAGQAIKLGASGEEMTVTADETNNALVIYATPPQYEIVKNALHRLDVPPLQVMVQAAITEVSLTDEIHFGVQWFFQARQNTYNMTQGTAAALVPSYPGFNYIFSNNDNIKVVLNALSNITKVNVLSSPQLFVLNNHTATLQVGDQVPVATQSAVSTDTAGSPIVNSIEYRDTGIILRVTPRVNDSGLVLLDISQEVSEVGTTSSSKINSPTIQQRRIASSIAVRDGQTIALGGLIKETRNDANDGIPFLNRIPLLGRLLGSTDNVRGRTELLILLTPRVVRNPGDAEAMTDEITSKMKSIEPHSAAARPL</sequence>
<proteinExistence type="inferred from homology"/>
<evidence type="ECO:0000313" key="16">
    <source>
        <dbReference type="Proteomes" id="UP000570514"/>
    </source>
</evidence>
<dbReference type="InterPro" id="IPR005644">
    <property type="entry name" value="NolW-like"/>
</dbReference>
<feature type="domain" description="NolW-like" evidence="13">
    <location>
        <begin position="278"/>
        <end position="397"/>
    </location>
</feature>
<evidence type="ECO:0000256" key="8">
    <source>
        <dbReference type="ARBA" id="ARBA00023136"/>
    </source>
</evidence>
<reference evidence="15 16" key="1">
    <citation type="submission" date="2020-03" db="EMBL/GenBank/DDBJ databases">
        <title>Genomic Encyclopedia of Type Strains, Phase IV (KMG-IV): sequencing the most valuable type-strain genomes for metagenomic binning, comparative biology and taxonomic classification.</title>
        <authorList>
            <person name="Goeker M."/>
        </authorList>
    </citation>
    <scope>NUCLEOTIDE SEQUENCE [LARGE SCALE GENOMIC DNA]</scope>
    <source>
        <strain evidence="15 16">DSM 19867</strain>
    </source>
</reference>
<feature type="domain" description="GspD-like N0" evidence="14">
    <location>
        <begin position="46"/>
        <end position="114"/>
    </location>
</feature>